<reference evidence="6" key="1">
    <citation type="submission" date="2013-09" db="EMBL/GenBank/DDBJ databases">
        <title>The Genome Sequence of Anopheles culicifacies species A.</title>
        <authorList>
            <consortium name="The Broad Institute Genomics Platform"/>
            <person name="Neafsey D.E."/>
            <person name="Besansky N."/>
            <person name="Howell P."/>
            <person name="Walton C."/>
            <person name="Young S.K."/>
            <person name="Zeng Q."/>
            <person name="Gargeya S."/>
            <person name="Fitzgerald M."/>
            <person name="Haas B."/>
            <person name="Abouelleil A."/>
            <person name="Allen A.W."/>
            <person name="Alvarado L."/>
            <person name="Arachchi H.M."/>
            <person name="Berlin A.M."/>
            <person name="Chapman S.B."/>
            <person name="Gainer-Dewar J."/>
            <person name="Goldberg J."/>
            <person name="Griggs A."/>
            <person name="Gujja S."/>
            <person name="Hansen M."/>
            <person name="Howarth C."/>
            <person name="Imamovic A."/>
            <person name="Ireland A."/>
            <person name="Larimer J."/>
            <person name="McCowan C."/>
            <person name="Murphy C."/>
            <person name="Pearson M."/>
            <person name="Poon T.W."/>
            <person name="Priest M."/>
            <person name="Roberts A."/>
            <person name="Saif S."/>
            <person name="Shea T."/>
            <person name="Sisk P."/>
            <person name="Sykes S."/>
            <person name="Wortman J."/>
            <person name="Nusbaum C."/>
            <person name="Birren B."/>
        </authorList>
    </citation>
    <scope>NUCLEOTIDE SEQUENCE [LARGE SCALE GENOMIC DNA]</scope>
    <source>
        <strain evidence="6">A-37</strain>
    </source>
</reference>
<dbReference type="EMBL" id="AXCM01001013">
    <property type="status" value="NOT_ANNOTATED_CDS"/>
    <property type="molecule type" value="Genomic_DNA"/>
</dbReference>
<evidence type="ECO:0000256" key="2">
    <source>
        <dbReference type="ARBA" id="ARBA00022676"/>
    </source>
</evidence>
<evidence type="ECO:0000256" key="3">
    <source>
        <dbReference type="ARBA" id="ARBA00022679"/>
    </source>
</evidence>
<evidence type="ECO:0000313" key="6">
    <source>
        <dbReference type="Proteomes" id="UP000075883"/>
    </source>
</evidence>
<dbReference type="Gene3D" id="3.40.50.2000">
    <property type="entry name" value="Glycogen Phosphorylase B"/>
    <property type="match status" value="2"/>
</dbReference>
<dbReference type="FunFam" id="3.40.50.2000:FF:000050">
    <property type="entry name" value="UDP-glucuronosyltransferase"/>
    <property type="match status" value="1"/>
</dbReference>
<accession>A0A182MLU6</accession>
<keyword evidence="2 4" id="KW-0328">Glycosyltransferase</keyword>
<dbReference type="Pfam" id="PF00201">
    <property type="entry name" value="UDPGT"/>
    <property type="match status" value="1"/>
</dbReference>
<dbReference type="CDD" id="cd03784">
    <property type="entry name" value="GT1_Gtf-like"/>
    <property type="match status" value="1"/>
</dbReference>
<dbReference type="PANTHER" id="PTHR48043">
    <property type="entry name" value="EG:EG0003.4 PROTEIN-RELATED"/>
    <property type="match status" value="1"/>
</dbReference>
<dbReference type="PANTHER" id="PTHR48043:SF114">
    <property type="entry name" value="IP04436P-RELATED"/>
    <property type="match status" value="1"/>
</dbReference>
<dbReference type="AlphaFoldDB" id="A0A182MLU6"/>
<evidence type="ECO:0000256" key="4">
    <source>
        <dbReference type="RuleBase" id="RU003718"/>
    </source>
</evidence>
<keyword evidence="3 4" id="KW-0808">Transferase</keyword>
<dbReference type="VEuPathDB" id="VectorBase:ACUA021359"/>
<dbReference type="InterPro" id="IPR050271">
    <property type="entry name" value="UDP-glycosyltransferase"/>
</dbReference>
<sequence length="559" mass="62261">MRIIKLSHVGKTTVAGGGRNEALLVMAGGWKIIPLLTVLEIIAASQGYRILGLFPHPGLSHFKVFHPIMRGLANAGHHVTVVSYFPDANPVPNYRDLRFEGQDILTNAFSLEDFTGRNFFDNFKEFYELAAWGVSSCKASLNSSAIDEVLAAHRKAPFDLVIMEFFATDCMAGIGWLMQVPLVGLSSCALMPWHYDRIGLPDSPSYIPSEFSSSSEEMSLLERVENWLVTRVVKNLYRIVQISDNMLLNAKFPNAAIPDVREIVANTSLVLVNQHYTLSGARPLIPSVVEIGGVHIQSTKPLPAELQQIMDEAPDGVIVVSFGSVLKAATLPVTKRTAMIEAFKHFKQRVVWKWEEQMENQPSHVFTQKWLPQKDVLCHKNVRLFVSHGGLLGVSEAVHCGVPVVAMPIYGDQFLNAAALVNRGVGVRMAYEHMENIDFGAFFLELFITVPLQAAGFEGIVLFLAFGNHKQTGILATIFECFYLRQTLFRFSTFPHDFRYQHLEFNFPQSTVLGISCGRGNAYSYGLPCEAPGSWIHQVDQSITTQTTKKKNSVAFHIE</sequence>
<evidence type="ECO:0000256" key="1">
    <source>
        <dbReference type="ARBA" id="ARBA00009995"/>
    </source>
</evidence>
<proteinExistence type="inferred from homology"/>
<evidence type="ECO:0000313" key="5">
    <source>
        <dbReference type="EnsemblMetazoa" id="ACUA021359-PA"/>
    </source>
</evidence>
<dbReference type="STRING" id="139723.A0A182MLU6"/>
<organism evidence="5 6">
    <name type="scientific">Anopheles culicifacies</name>
    <dbReference type="NCBI Taxonomy" id="139723"/>
    <lineage>
        <taxon>Eukaryota</taxon>
        <taxon>Metazoa</taxon>
        <taxon>Ecdysozoa</taxon>
        <taxon>Arthropoda</taxon>
        <taxon>Hexapoda</taxon>
        <taxon>Insecta</taxon>
        <taxon>Pterygota</taxon>
        <taxon>Neoptera</taxon>
        <taxon>Endopterygota</taxon>
        <taxon>Diptera</taxon>
        <taxon>Nematocera</taxon>
        <taxon>Culicoidea</taxon>
        <taxon>Culicidae</taxon>
        <taxon>Anophelinae</taxon>
        <taxon>Anopheles</taxon>
        <taxon>culicifacies species complex</taxon>
    </lineage>
</organism>
<keyword evidence="6" id="KW-1185">Reference proteome</keyword>
<comment type="similarity">
    <text evidence="1 4">Belongs to the UDP-glycosyltransferase family.</text>
</comment>
<name>A0A182MLU6_9DIPT</name>
<dbReference type="InterPro" id="IPR035595">
    <property type="entry name" value="UDP_glycos_trans_CS"/>
</dbReference>
<dbReference type="SUPFAM" id="SSF53756">
    <property type="entry name" value="UDP-Glycosyltransferase/glycogen phosphorylase"/>
    <property type="match status" value="1"/>
</dbReference>
<dbReference type="InterPro" id="IPR002213">
    <property type="entry name" value="UDP_glucos_trans"/>
</dbReference>
<protein>
    <submittedName>
        <fullName evidence="5">Uncharacterized protein</fullName>
    </submittedName>
</protein>
<dbReference type="FunFam" id="3.40.50.2000:FF:000144">
    <property type="entry name" value="UDP-glucuronosyltransferase"/>
    <property type="match status" value="1"/>
</dbReference>
<reference evidence="5" key="2">
    <citation type="submission" date="2020-05" db="UniProtKB">
        <authorList>
            <consortium name="EnsemblMetazoa"/>
        </authorList>
    </citation>
    <scope>IDENTIFICATION</scope>
    <source>
        <strain evidence="5">A-37</strain>
    </source>
</reference>
<dbReference type="GO" id="GO:0008194">
    <property type="term" value="F:UDP-glycosyltransferase activity"/>
    <property type="evidence" value="ECO:0007669"/>
    <property type="project" value="InterPro"/>
</dbReference>
<dbReference type="EnsemblMetazoa" id="ACUA021359-RA">
    <property type="protein sequence ID" value="ACUA021359-PA"/>
    <property type="gene ID" value="ACUA021359"/>
</dbReference>
<dbReference type="PROSITE" id="PS00375">
    <property type="entry name" value="UDPGT"/>
    <property type="match status" value="1"/>
</dbReference>
<dbReference type="Proteomes" id="UP000075883">
    <property type="component" value="Unassembled WGS sequence"/>
</dbReference>